<feature type="chain" id="PRO_5040908860" evidence="1">
    <location>
        <begin position="25"/>
        <end position="93"/>
    </location>
</feature>
<evidence type="ECO:0000313" key="2">
    <source>
        <dbReference type="EMBL" id="MDG0845496.1"/>
    </source>
</evidence>
<name>A0A9X4L282_9STAP</name>
<feature type="signal peptide" evidence="1">
    <location>
        <begin position="1"/>
        <end position="24"/>
    </location>
</feature>
<organism evidence="2 3">
    <name type="scientific">Staphylococcus equorum</name>
    <dbReference type="NCBI Taxonomy" id="246432"/>
    <lineage>
        <taxon>Bacteria</taxon>
        <taxon>Bacillati</taxon>
        <taxon>Bacillota</taxon>
        <taxon>Bacilli</taxon>
        <taxon>Bacillales</taxon>
        <taxon>Staphylococcaceae</taxon>
        <taxon>Staphylococcus</taxon>
    </lineage>
</organism>
<dbReference type="KEGG" id="seqo:SE1039_22440"/>
<keyword evidence="1" id="KW-0732">Signal</keyword>
<dbReference type="InterPro" id="IPR006540">
    <property type="entry name" value="Lactococcin_972"/>
</dbReference>
<evidence type="ECO:0000313" key="3">
    <source>
        <dbReference type="Proteomes" id="UP001152422"/>
    </source>
</evidence>
<dbReference type="AlphaFoldDB" id="A0A9X4L282"/>
<reference evidence="2" key="1">
    <citation type="submission" date="2022-05" db="EMBL/GenBank/DDBJ databases">
        <title>Comparative genomics of Staphylococcus equorum isolates.</title>
        <authorList>
            <person name="Luelf R.H."/>
        </authorList>
    </citation>
    <scope>NUCLEOTIDE SEQUENCE</scope>
    <source>
        <strain evidence="2">TMW 2.2497</strain>
    </source>
</reference>
<keyword evidence="3" id="KW-1185">Reference proteome</keyword>
<gene>
    <name evidence="2" type="ORF">M4L89_04595</name>
</gene>
<accession>A0A9X4L282</accession>
<sequence length="93" mass="10212">MKKTIISVLLYLAIVLGSGTIANAATIYAQGGIWNYGVGSKYVWSYYSNNYKAHGSTAVGKYKSYSGKTRAGIQARASAPKSFFVNRTYYNVY</sequence>
<comment type="caution">
    <text evidence="2">The sequence shown here is derived from an EMBL/GenBank/DDBJ whole genome shotgun (WGS) entry which is preliminary data.</text>
</comment>
<dbReference type="RefSeq" id="WP_056935935.1">
    <property type="nucleotide sequence ID" value="NZ_CP013114.1"/>
</dbReference>
<dbReference type="Pfam" id="PF09683">
    <property type="entry name" value="Lactococcin_972"/>
    <property type="match status" value="1"/>
</dbReference>
<dbReference type="NCBIfam" id="TIGR01653">
    <property type="entry name" value="lactococcin_972"/>
    <property type="match status" value="1"/>
</dbReference>
<dbReference type="Gene3D" id="2.60.40.2850">
    <property type="match status" value="1"/>
</dbReference>
<proteinExistence type="predicted"/>
<protein>
    <submittedName>
        <fullName evidence="2">Lactococcin 972 family bacteriocin</fullName>
    </submittedName>
</protein>
<dbReference type="EMBL" id="JAMBQA010000002">
    <property type="protein sequence ID" value="MDG0845496.1"/>
    <property type="molecule type" value="Genomic_DNA"/>
</dbReference>
<evidence type="ECO:0000256" key="1">
    <source>
        <dbReference type="SAM" id="SignalP"/>
    </source>
</evidence>
<dbReference type="Proteomes" id="UP001152422">
    <property type="component" value="Unassembled WGS sequence"/>
</dbReference>